<dbReference type="Proteomes" id="UP000314294">
    <property type="component" value="Unassembled WGS sequence"/>
</dbReference>
<evidence type="ECO:0000313" key="2">
    <source>
        <dbReference type="EMBL" id="TNN68919.1"/>
    </source>
</evidence>
<comment type="caution">
    <text evidence="2">The sequence shown here is derived from an EMBL/GenBank/DDBJ whole genome shotgun (WGS) entry which is preliminary data.</text>
</comment>
<proteinExistence type="predicted"/>
<dbReference type="AlphaFoldDB" id="A0A4Z2HSZ4"/>
<evidence type="ECO:0000256" key="1">
    <source>
        <dbReference type="SAM" id="MobiDB-lite"/>
    </source>
</evidence>
<reference evidence="2 3" key="1">
    <citation type="submission" date="2019-03" db="EMBL/GenBank/DDBJ databases">
        <title>First draft genome of Liparis tanakae, snailfish: a comprehensive survey of snailfish specific genes.</title>
        <authorList>
            <person name="Kim W."/>
            <person name="Song I."/>
            <person name="Jeong J.-H."/>
            <person name="Kim D."/>
            <person name="Kim S."/>
            <person name="Ryu S."/>
            <person name="Song J.Y."/>
            <person name="Lee S.K."/>
        </authorList>
    </citation>
    <scope>NUCLEOTIDE SEQUENCE [LARGE SCALE GENOMIC DNA]</scope>
    <source>
        <tissue evidence="2">Muscle</tissue>
    </source>
</reference>
<accession>A0A4Z2HSZ4</accession>
<feature type="region of interest" description="Disordered" evidence="1">
    <location>
        <begin position="26"/>
        <end position="70"/>
    </location>
</feature>
<sequence>MWKVTAKEQDPSVAYLPIEAQQLAPPLSRGPVVKPDFKRASSPSHSLRRDPGNGDRMRRLTLRPGEHEEDEERALRAAVWEGEELPYRPPDLLAALPSRGGRGTPRQVFPGAAGALKETLLFRNRTLLGIN</sequence>
<feature type="compositionally biased region" description="Basic and acidic residues" evidence="1">
    <location>
        <begin position="47"/>
        <end position="58"/>
    </location>
</feature>
<dbReference type="EMBL" id="SRLO01000182">
    <property type="protein sequence ID" value="TNN68919.1"/>
    <property type="molecule type" value="Genomic_DNA"/>
</dbReference>
<evidence type="ECO:0000313" key="3">
    <source>
        <dbReference type="Proteomes" id="UP000314294"/>
    </source>
</evidence>
<gene>
    <name evidence="2" type="ORF">EYF80_020780</name>
</gene>
<protein>
    <submittedName>
        <fullName evidence="2">Uncharacterized protein</fullName>
    </submittedName>
</protein>
<organism evidence="2 3">
    <name type="scientific">Liparis tanakae</name>
    <name type="common">Tanaka's snailfish</name>
    <dbReference type="NCBI Taxonomy" id="230148"/>
    <lineage>
        <taxon>Eukaryota</taxon>
        <taxon>Metazoa</taxon>
        <taxon>Chordata</taxon>
        <taxon>Craniata</taxon>
        <taxon>Vertebrata</taxon>
        <taxon>Euteleostomi</taxon>
        <taxon>Actinopterygii</taxon>
        <taxon>Neopterygii</taxon>
        <taxon>Teleostei</taxon>
        <taxon>Neoteleostei</taxon>
        <taxon>Acanthomorphata</taxon>
        <taxon>Eupercaria</taxon>
        <taxon>Perciformes</taxon>
        <taxon>Cottioidei</taxon>
        <taxon>Cottales</taxon>
        <taxon>Liparidae</taxon>
        <taxon>Liparis</taxon>
    </lineage>
</organism>
<name>A0A4Z2HSZ4_9TELE</name>
<keyword evidence="3" id="KW-1185">Reference proteome</keyword>